<evidence type="ECO:0000313" key="1">
    <source>
        <dbReference type="EMBL" id="AXH66627.1"/>
    </source>
</evidence>
<proteinExistence type="predicted"/>
<accession>A0A345M806</accession>
<organism evidence="1 2">
    <name type="scientific">Streptomyces phage Starbow</name>
    <dbReference type="NCBI Taxonomy" id="2283266"/>
    <lineage>
        <taxon>Viruses</taxon>
        <taxon>Duplodnaviria</taxon>
        <taxon>Heunggongvirae</taxon>
        <taxon>Uroviricota</taxon>
        <taxon>Caudoviricetes</taxon>
        <taxon>Stanwilliamsviridae</taxon>
        <taxon>Boydwoodruffvirinae</taxon>
        <taxon>Karimacvirus</taxon>
        <taxon>Karimacvirus karimac</taxon>
        <taxon>Streptomyces virus Karimac</taxon>
    </lineage>
</organism>
<gene>
    <name evidence="1" type="primary">131</name>
    <name evidence="1" type="ORF">SEA_STARBOW_131</name>
</gene>
<name>A0A345M806_9CAUD</name>
<reference evidence="1 2" key="1">
    <citation type="submission" date="2018-07" db="EMBL/GenBank/DDBJ databases">
        <authorList>
            <person name="Boyd E.M."/>
            <person name="Barkley D.B."/>
            <person name="Naeem H."/>
            <person name="Vanhorne R."/>
            <person name="Nayek S."/>
            <person name="Layton S.R."/>
            <person name="Hughes L.E."/>
            <person name="Garlena R.A."/>
            <person name="Russell D.A."/>
            <person name="Pope W.H."/>
            <person name="Jacobs-Sera D."/>
            <person name="Hatfull G.F."/>
        </authorList>
    </citation>
    <scope>NUCLEOTIDE SEQUENCE [LARGE SCALE GENOMIC DNA]</scope>
</reference>
<dbReference type="Proteomes" id="UP000259040">
    <property type="component" value="Segment"/>
</dbReference>
<dbReference type="EMBL" id="MH576964">
    <property type="protein sequence ID" value="AXH66627.1"/>
    <property type="molecule type" value="Genomic_DNA"/>
</dbReference>
<evidence type="ECO:0000313" key="2">
    <source>
        <dbReference type="Proteomes" id="UP000259040"/>
    </source>
</evidence>
<sequence length="70" mass="8139">MSYETRTYRFTGSMKLADEIVMLAIKYGLRVSKRTNSGLIKKSHFLEIFGDTPAFDRFESAKDSTQRRLK</sequence>
<protein>
    <submittedName>
        <fullName evidence="1">Uncharacterized protein</fullName>
    </submittedName>
</protein>